<dbReference type="EMBL" id="CP007496">
    <property type="protein sequence ID" value="AJA06756.1"/>
    <property type="molecule type" value="Genomic_DNA"/>
</dbReference>
<keyword evidence="3" id="KW-1185">Reference proteome</keyword>
<feature type="domain" description="Ribosomal RNA large subunit methyltransferase K/L-like methyltransferase" evidence="1">
    <location>
        <begin position="191"/>
        <end position="340"/>
    </location>
</feature>
<dbReference type="RefSeq" id="WP_039327070.1">
    <property type="nucleotide sequence ID" value="NZ_CP007496.1"/>
</dbReference>
<dbReference type="GO" id="GO:0016423">
    <property type="term" value="F:tRNA (guanine) methyltransferase activity"/>
    <property type="evidence" value="ECO:0007669"/>
    <property type="project" value="TreeGrafter"/>
</dbReference>
<dbReference type="InterPro" id="IPR029063">
    <property type="entry name" value="SAM-dependent_MTases_sf"/>
</dbReference>
<dbReference type="GO" id="GO:0030488">
    <property type="term" value="P:tRNA methylation"/>
    <property type="evidence" value="ECO:0007669"/>
    <property type="project" value="TreeGrafter"/>
</dbReference>
<protein>
    <recommendedName>
        <fullName evidence="1">Ribosomal RNA large subunit methyltransferase K/L-like methyltransferase domain-containing protein</fullName>
    </recommendedName>
</protein>
<dbReference type="SUPFAM" id="SSF53335">
    <property type="entry name" value="S-adenosyl-L-methionine-dependent methyltransferases"/>
    <property type="match status" value="1"/>
</dbReference>
<gene>
    <name evidence="2" type="ORF">TM7x_01085</name>
</gene>
<dbReference type="KEGG" id="sox:TM7x_01085"/>
<name>A0A6S4GRI6_9BACT</name>
<dbReference type="Gene3D" id="3.40.50.150">
    <property type="entry name" value="Vaccinia Virus protein VP39"/>
    <property type="match status" value="1"/>
</dbReference>
<sequence length="397" mass="44304">MFIAILGRQPEISIAELEAVYGAEKVKKISSQAATIDSDNFSVDILGGTIKCGHVVSRVRSQKSDHHTLLQASKIIVKKYTKKLSNSQKKITLGISFYGNTTDPRNVQKIGIILKNSLKKSGVSLRLIPNKTAALSTATSHNNKLGRSETKIEIIIVRAMNGDFLIAESRGTQNINSYAQRDRERPKRDAFVGMLPPKLAQIMINLSGAQSGNYLWDPFCGTGTVLQEATLLSINSYGSDLSDKMVDYASENMRWLEKTFFTNTAWQVFQADATSVKLTSEQKQQITHIVCETYLGQPFSAPPSPAKLKEVVGNCNHIISEFLKNIHDQIHPESMLCIAVPAWQNQHRQFTHLPLIKNLSKLGYQPITDKKLLYHRPDQVVAREIMILKPIDMTKTA</sequence>
<reference evidence="2 3" key="1">
    <citation type="journal article" date="2015" name="Proc. Natl. Acad. Sci. U.S.A.">
        <title>Cultivation of a human-associated TM7 phylotype reveals a reduced genome and epibiotic parasitic lifestyle.</title>
        <authorList>
            <person name="He X."/>
            <person name="McLean J.S."/>
            <person name="Edlund A."/>
            <person name="Yooseph S."/>
            <person name="Hall A.P."/>
            <person name="Liu S.Y."/>
            <person name="Dorrestein P.C."/>
            <person name="Esquenazi E."/>
            <person name="Hunter R.C."/>
            <person name="Cheng G."/>
            <person name="Nelson K.E."/>
            <person name="Lux R."/>
            <person name="Shi W."/>
        </authorList>
    </citation>
    <scope>NUCLEOTIDE SEQUENCE [LARGE SCALE GENOMIC DNA]</scope>
    <source>
        <strain evidence="2 3">TM7x</strain>
    </source>
</reference>
<evidence type="ECO:0000259" key="1">
    <source>
        <dbReference type="Pfam" id="PF01170"/>
    </source>
</evidence>
<dbReference type="AlphaFoldDB" id="A0A6S4GRI6"/>
<evidence type="ECO:0000313" key="2">
    <source>
        <dbReference type="EMBL" id="AJA06756.1"/>
    </source>
</evidence>
<dbReference type="PANTHER" id="PTHR14911">
    <property type="entry name" value="THUMP DOMAIN-CONTAINING"/>
    <property type="match status" value="1"/>
</dbReference>
<proteinExistence type="predicted"/>
<accession>A0A6S4GRI6</accession>
<organism evidence="2 3">
    <name type="scientific">Candidatus Nanosynbacter lyticus</name>
    <dbReference type="NCBI Taxonomy" id="2093824"/>
    <lineage>
        <taxon>Bacteria</taxon>
        <taxon>Candidatus Saccharimonadota</taxon>
        <taxon>Candidatus Saccharimonadia</taxon>
        <taxon>Candidatus Nanosynbacterales</taxon>
        <taxon>Candidatus Nanosynbacteraceae</taxon>
        <taxon>Candidatus Nanosynbacter</taxon>
    </lineage>
</organism>
<dbReference type="InterPro" id="IPR000241">
    <property type="entry name" value="RlmKL-like_Mtase"/>
</dbReference>
<evidence type="ECO:0000313" key="3">
    <source>
        <dbReference type="Proteomes" id="UP000030902"/>
    </source>
</evidence>
<dbReference type="Pfam" id="PF01170">
    <property type="entry name" value="UPF0020"/>
    <property type="match status" value="1"/>
</dbReference>
<dbReference type="PANTHER" id="PTHR14911:SF13">
    <property type="entry name" value="TRNA (GUANINE(6)-N2)-METHYLTRANSFERASE THUMP3"/>
    <property type="match status" value="1"/>
</dbReference>
<dbReference type="Proteomes" id="UP000030902">
    <property type="component" value="Chromosome"/>
</dbReference>